<dbReference type="AlphaFoldDB" id="A0AAN0MK74"/>
<evidence type="ECO:0000313" key="1">
    <source>
        <dbReference type="EMBL" id="WZU67263.1"/>
    </source>
</evidence>
<protein>
    <submittedName>
        <fullName evidence="1">Uncharacterized protein</fullName>
    </submittedName>
</protein>
<keyword evidence="2" id="KW-1185">Reference proteome</keyword>
<sequence>MAADLEQGIVLTQPDGRQETFRAQGNGIVEAIAHFPDGHVIRTLLGQGVYVLELADMADGQVDPASRTTFAFRDQAATLPVPVAGEYREFETVVSDGVGPYAETILLRWAGVTDITYGDCTYRMIPGTFEHQSADYWHREVVYYLPALGFGILHSYFDNDMSEPAIYPVADIAKG</sequence>
<reference evidence="1" key="1">
    <citation type="submission" date="2024-08" db="EMBL/GenBank/DDBJ databases">
        <title>Phylogenomic analyses of a clade within the roseobacter group suggest taxonomic reassignments of species of the genera Aestuariivita, Citreicella, Loktanella, Nautella, Pelagibaca, Ruegeria, Thalassobius, Thiobacimonas and Tropicibacter, and the proposal o.</title>
        <authorList>
            <person name="Jeon C.O."/>
        </authorList>
    </citation>
    <scope>NUCLEOTIDE SEQUENCE</scope>
    <source>
        <strain evidence="1">SS1-5</strain>
    </source>
</reference>
<accession>A0AAN0MK74</accession>
<name>A0AAN0MK74_9RHOB</name>
<dbReference type="EMBL" id="CP151767">
    <property type="protein sequence ID" value="WZU67263.1"/>
    <property type="molecule type" value="Genomic_DNA"/>
</dbReference>
<dbReference type="Proteomes" id="UP001470809">
    <property type="component" value="Chromosome"/>
</dbReference>
<proteinExistence type="predicted"/>
<evidence type="ECO:0000313" key="2">
    <source>
        <dbReference type="Proteomes" id="UP001470809"/>
    </source>
</evidence>
<gene>
    <name evidence="1" type="ORF">AABB31_20305</name>
</gene>
<organism evidence="1 2">
    <name type="scientific">Yoonia rhodophyticola</name>
    <dbReference type="NCBI Taxonomy" id="3137370"/>
    <lineage>
        <taxon>Bacteria</taxon>
        <taxon>Pseudomonadati</taxon>
        <taxon>Pseudomonadota</taxon>
        <taxon>Alphaproteobacteria</taxon>
        <taxon>Rhodobacterales</taxon>
        <taxon>Paracoccaceae</taxon>
        <taxon>Yoonia</taxon>
    </lineage>
</organism>
<dbReference type="RefSeq" id="WP_342076574.1">
    <property type="nucleotide sequence ID" value="NZ_CP151767.2"/>
</dbReference>
<dbReference type="KEGG" id="yrh:AABB31_20305"/>